<comment type="caution">
    <text evidence="3">The sequence shown here is derived from an EMBL/GenBank/DDBJ whole genome shotgun (WGS) entry which is preliminary data.</text>
</comment>
<keyword evidence="4" id="KW-1185">Reference proteome</keyword>
<dbReference type="PANTHER" id="PTHR42852:SF13">
    <property type="entry name" value="PROTEIN DIPZ"/>
    <property type="match status" value="1"/>
</dbReference>
<dbReference type="Gene3D" id="3.40.30.10">
    <property type="entry name" value="Glutaredoxin"/>
    <property type="match status" value="1"/>
</dbReference>
<evidence type="ECO:0000259" key="2">
    <source>
        <dbReference type="PROSITE" id="PS51352"/>
    </source>
</evidence>
<dbReference type="InterPro" id="IPR013766">
    <property type="entry name" value="Thioredoxin_domain"/>
</dbReference>
<protein>
    <submittedName>
        <fullName evidence="3">Redoxin domain-containing protein</fullName>
    </submittedName>
</protein>
<dbReference type="PROSITE" id="PS51352">
    <property type="entry name" value="THIOREDOXIN_2"/>
    <property type="match status" value="1"/>
</dbReference>
<dbReference type="InterPro" id="IPR050553">
    <property type="entry name" value="Thioredoxin_ResA/DsbE_sf"/>
</dbReference>
<gene>
    <name evidence="3" type="ORF">GMD78_08285</name>
</gene>
<dbReference type="PROSITE" id="PS00194">
    <property type="entry name" value="THIOREDOXIN_1"/>
    <property type="match status" value="1"/>
</dbReference>
<evidence type="ECO:0000256" key="1">
    <source>
        <dbReference type="ARBA" id="ARBA00023157"/>
    </source>
</evidence>
<feature type="domain" description="Thioredoxin" evidence="2">
    <location>
        <begin position="58"/>
        <end position="195"/>
    </location>
</feature>
<evidence type="ECO:0000313" key="4">
    <source>
        <dbReference type="Proteomes" id="UP000469125"/>
    </source>
</evidence>
<dbReference type="GO" id="GO:0016491">
    <property type="term" value="F:oxidoreductase activity"/>
    <property type="evidence" value="ECO:0007669"/>
    <property type="project" value="InterPro"/>
</dbReference>
<dbReference type="EMBL" id="WOCA01000005">
    <property type="protein sequence ID" value="MUK88386.1"/>
    <property type="molecule type" value="Genomic_DNA"/>
</dbReference>
<name>A0A6N8FI73_9BACI</name>
<dbReference type="PANTHER" id="PTHR42852">
    <property type="entry name" value="THIOL:DISULFIDE INTERCHANGE PROTEIN DSBE"/>
    <property type="match status" value="1"/>
</dbReference>
<dbReference type="RefSeq" id="WP_155668376.1">
    <property type="nucleotide sequence ID" value="NZ_WOCA01000005.1"/>
</dbReference>
<dbReference type="InterPro" id="IPR036249">
    <property type="entry name" value="Thioredoxin-like_sf"/>
</dbReference>
<evidence type="ECO:0000313" key="3">
    <source>
        <dbReference type="EMBL" id="MUK88386.1"/>
    </source>
</evidence>
<accession>A0A6N8FI73</accession>
<organism evidence="3 4">
    <name type="scientific">Ornithinibacillus caprae</name>
    <dbReference type="NCBI Taxonomy" id="2678566"/>
    <lineage>
        <taxon>Bacteria</taxon>
        <taxon>Bacillati</taxon>
        <taxon>Bacillota</taxon>
        <taxon>Bacilli</taxon>
        <taxon>Bacillales</taxon>
        <taxon>Bacillaceae</taxon>
        <taxon>Ornithinibacillus</taxon>
    </lineage>
</organism>
<dbReference type="CDD" id="cd02966">
    <property type="entry name" value="TlpA_like_family"/>
    <property type="match status" value="1"/>
</dbReference>
<dbReference type="Proteomes" id="UP000469125">
    <property type="component" value="Unassembled WGS sequence"/>
</dbReference>
<dbReference type="InterPro" id="IPR000866">
    <property type="entry name" value="AhpC/TSA"/>
</dbReference>
<keyword evidence="1" id="KW-1015">Disulfide bond</keyword>
<reference evidence="3 4" key="1">
    <citation type="submission" date="2019-11" db="EMBL/GenBank/DDBJ databases">
        <authorList>
            <person name="Li X."/>
        </authorList>
    </citation>
    <scope>NUCLEOTIDE SEQUENCE [LARGE SCALE GENOMIC DNA]</scope>
    <source>
        <strain evidence="3 4">L9</strain>
    </source>
</reference>
<sequence length="195" mass="22421">MKKSIFLLIVVGMVSWAIYDFSMKSGDTNSVEYNRTESEMNDTEIDVMAVQDNDKIGLNRGNIAPDFELTTLEGETVKLSDFRGEPVMINFWASWCGPCRSEMPDMQKFYQEKDITILAVNLTDTELRKKDVTTFVEEYDLSFPILMDEKSEVSDLYRIQPIPTSFLIDADGRVHNVAFGALSYEQMIQEYEQMN</sequence>
<dbReference type="SUPFAM" id="SSF52833">
    <property type="entry name" value="Thioredoxin-like"/>
    <property type="match status" value="1"/>
</dbReference>
<dbReference type="Pfam" id="PF00578">
    <property type="entry name" value="AhpC-TSA"/>
    <property type="match status" value="1"/>
</dbReference>
<dbReference type="GO" id="GO:0016209">
    <property type="term" value="F:antioxidant activity"/>
    <property type="evidence" value="ECO:0007669"/>
    <property type="project" value="InterPro"/>
</dbReference>
<dbReference type="InterPro" id="IPR017937">
    <property type="entry name" value="Thioredoxin_CS"/>
</dbReference>
<dbReference type="AlphaFoldDB" id="A0A6N8FI73"/>
<proteinExistence type="predicted"/>